<organism evidence="1 2">
    <name type="scientific">Botrytis fragariae</name>
    <dbReference type="NCBI Taxonomy" id="1964551"/>
    <lineage>
        <taxon>Eukaryota</taxon>
        <taxon>Fungi</taxon>
        <taxon>Dikarya</taxon>
        <taxon>Ascomycota</taxon>
        <taxon>Pezizomycotina</taxon>
        <taxon>Leotiomycetes</taxon>
        <taxon>Helotiales</taxon>
        <taxon>Sclerotiniaceae</taxon>
        <taxon>Botrytis</taxon>
    </lineage>
</organism>
<gene>
    <name evidence="1" type="ORF">Bfra_007171</name>
</gene>
<dbReference type="Proteomes" id="UP000531561">
    <property type="component" value="Unassembled WGS sequence"/>
</dbReference>
<name>A0A8H6EDK1_9HELO</name>
<evidence type="ECO:0000313" key="2">
    <source>
        <dbReference type="Proteomes" id="UP000531561"/>
    </source>
</evidence>
<comment type="caution">
    <text evidence="1">The sequence shown here is derived from an EMBL/GenBank/DDBJ whole genome shotgun (WGS) entry which is preliminary data.</text>
</comment>
<dbReference type="AlphaFoldDB" id="A0A8H6EDK1"/>
<dbReference type="OrthoDB" id="437457at2759"/>
<reference evidence="1 2" key="1">
    <citation type="journal article" date="2020" name="Phytopathology">
        <title>A high-quality genome resource of Botrytis fragariae, a new and rapidly spreading fungal pathogen causing strawberry gray mold in the U.S.A.</title>
        <authorList>
            <person name="Wu Y."/>
            <person name="Saski C.A."/>
            <person name="Schnabel G."/>
            <person name="Xiao S."/>
            <person name="Hu M."/>
        </authorList>
    </citation>
    <scope>NUCLEOTIDE SEQUENCE [LARGE SCALE GENOMIC DNA]</scope>
    <source>
        <strain evidence="1 2">BVB16</strain>
    </source>
</reference>
<sequence>MSQVFGPAPPPPNTDTSLVALKLFISTALVIENPLACLNIPKLRSLTIIEKSTAISVHMGIPLLTRKTGYVDPRWSDKKPHVDYASPKSPTSNIKALCLNLRADIKHEEC</sequence>
<keyword evidence="2" id="KW-1185">Reference proteome</keyword>
<dbReference type="RefSeq" id="XP_037186924.1">
    <property type="nucleotide sequence ID" value="XM_037337544.1"/>
</dbReference>
<protein>
    <submittedName>
        <fullName evidence="1">Uncharacterized protein</fullName>
    </submittedName>
</protein>
<dbReference type="GeneID" id="59261236"/>
<proteinExistence type="predicted"/>
<dbReference type="EMBL" id="JABFCT010000026">
    <property type="protein sequence ID" value="KAF5867975.1"/>
    <property type="molecule type" value="Genomic_DNA"/>
</dbReference>
<accession>A0A8H6EDK1</accession>
<evidence type="ECO:0000313" key="1">
    <source>
        <dbReference type="EMBL" id="KAF5867975.1"/>
    </source>
</evidence>